<dbReference type="EMBL" id="SIJB01000007">
    <property type="protein sequence ID" value="NBI27973.1"/>
    <property type="molecule type" value="Genomic_DNA"/>
</dbReference>
<accession>A0A6N9PZX1</accession>
<name>A0A6N9PZX1_9BACL</name>
<evidence type="ECO:0000313" key="2">
    <source>
        <dbReference type="EMBL" id="NBI27973.1"/>
    </source>
</evidence>
<reference evidence="2 3" key="1">
    <citation type="submission" date="2019-01" db="EMBL/GenBank/DDBJ databases">
        <title>Chengkuizengella sp. nov., isolated from deep-sea sediment of East Pacific Ocean.</title>
        <authorList>
            <person name="Yang J."/>
            <person name="Lai Q."/>
            <person name="Shao Z."/>
        </authorList>
    </citation>
    <scope>NUCLEOTIDE SEQUENCE [LARGE SCALE GENOMIC DNA]</scope>
    <source>
        <strain evidence="2 3">YPA3-1-1</strain>
    </source>
</reference>
<organism evidence="2 3">
    <name type="scientific">Chengkuizengella marina</name>
    <dbReference type="NCBI Taxonomy" id="2507566"/>
    <lineage>
        <taxon>Bacteria</taxon>
        <taxon>Bacillati</taxon>
        <taxon>Bacillota</taxon>
        <taxon>Bacilli</taxon>
        <taxon>Bacillales</taxon>
        <taxon>Paenibacillaceae</taxon>
        <taxon>Chengkuizengella</taxon>
    </lineage>
</organism>
<evidence type="ECO:0000313" key="3">
    <source>
        <dbReference type="Proteomes" id="UP000448943"/>
    </source>
</evidence>
<evidence type="ECO:0000256" key="1">
    <source>
        <dbReference type="SAM" id="Phobius"/>
    </source>
</evidence>
<dbReference type="Pfam" id="PF13131">
    <property type="entry name" value="DUF3951"/>
    <property type="match status" value="1"/>
</dbReference>
<sequence>MSFNFYFFLFVSGFVTLLIGYIVVRTFLKKEIPDNPYTPFDYITGQSDVEFRDEKEEFEQDNDQDENRD</sequence>
<feature type="transmembrane region" description="Helical" evidence="1">
    <location>
        <begin position="6"/>
        <end position="24"/>
    </location>
</feature>
<keyword evidence="1" id="KW-0812">Transmembrane</keyword>
<keyword evidence="1" id="KW-0472">Membrane</keyword>
<gene>
    <name evidence="2" type="ORF">ERL59_03235</name>
</gene>
<dbReference type="InterPro" id="IPR025028">
    <property type="entry name" value="DUF3951"/>
</dbReference>
<comment type="caution">
    <text evidence="2">The sequence shown here is derived from an EMBL/GenBank/DDBJ whole genome shotgun (WGS) entry which is preliminary data.</text>
</comment>
<dbReference type="AlphaFoldDB" id="A0A6N9PZX1"/>
<keyword evidence="3" id="KW-1185">Reference proteome</keyword>
<dbReference type="RefSeq" id="WP_160644443.1">
    <property type="nucleotide sequence ID" value="NZ_SIJB01000007.1"/>
</dbReference>
<proteinExistence type="predicted"/>
<dbReference type="Proteomes" id="UP000448943">
    <property type="component" value="Unassembled WGS sequence"/>
</dbReference>
<keyword evidence="1" id="KW-1133">Transmembrane helix</keyword>
<protein>
    <submittedName>
        <fullName evidence="2">DUF3951 domain-containing protein</fullName>
    </submittedName>
</protein>
<dbReference type="OrthoDB" id="2476430at2"/>